<dbReference type="EMBL" id="JAJFAZ020000005">
    <property type="protein sequence ID" value="KAI5329024.1"/>
    <property type="molecule type" value="Genomic_DNA"/>
</dbReference>
<dbReference type="AlphaFoldDB" id="A0AAD4VPR0"/>
<dbReference type="Proteomes" id="UP001054821">
    <property type="component" value="Chromosome 5"/>
</dbReference>
<evidence type="ECO:0000313" key="1">
    <source>
        <dbReference type="EMBL" id="KAI5329024.1"/>
    </source>
</evidence>
<gene>
    <name evidence="1" type="ORF">L3X38_028421</name>
</gene>
<evidence type="ECO:0000313" key="2">
    <source>
        <dbReference type="Proteomes" id="UP001054821"/>
    </source>
</evidence>
<organism evidence="1 2">
    <name type="scientific">Prunus dulcis</name>
    <name type="common">Almond</name>
    <name type="synonym">Amygdalus dulcis</name>
    <dbReference type="NCBI Taxonomy" id="3755"/>
    <lineage>
        <taxon>Eukaryota</taxon>
        <taxon>Viridiplantae</taxon>
        <taxon>Streptophyta</taxon>
        <taxon>Embryophyta</taxon>
        <taxon>Tracheophyta</taxon>
        <taxon>Spermatophyta</taxon>
        <taxon>Magnoliopsida</taxon>
        <taxon>eudicotyledons</taxon>
        <taxon>Gunneridae</taxon>
        <taxon>Pentapetalae</taxon>
        <taxon>rosids</taxon>
        <taxon>fabids</taxon>
        <taxon>Rosales</taxon>
        <taxon>Rosaceae</taxon>
        <taxon>Amygdaloideae</taxon>
        <taxon>Amygdaleae</taxon>
        <taxon>Prunus</taxon>
    </lineage>
</organism>
<comment type="caution">
    <text evidence="1">The sequence shown here is derived from an EMBL/GenBank/DDBJ whole genome shotgun (WGS) entry which is preliminary data.</text>
</comment>
<reference evidence="1 2" key="1">
    <citation type="journal article" date="2022" name="G3 (Bethesda)">
        <title>Whole-genome sequence and methylome profiling of the almond [Prunus dulcis (Mill.) D.A. Webb] cultivar 'Nonpareil'.</title>
        <authorList>
            <person name="D'Amico-Willman K.M."/>
            <person name="Ouma W.Z."/>
            <person name="Meulia T."/>
            <person name="Sideli G.M."/>
            <person name="Gradziel T.M."/>
            <person name="Fresnedo-Ramirez J."/>
        </authorList>
    </citation>
    <scope>NUCLEOTIDE SEQUENCE [LARGE SCALE GENOMIC DNA]</scope>
    <source>
        <strain evidence="1">Clone GOH B32 T37-40</strain>
    </source>
</reference>
<accession>A0AAD4VPR0</accession>
<proteinExistence type="predicted"/>
<name>A0AAD4VPR0_PRUDU</name>
<protein>
    <submittedName>
        <fullName evidence="1">Uncharacterized protein</fullName>
    </submittedName>
</protein>
<keyword evidence="2" id="KW-1185">Reference proteome</keyword>
<sequence>MAQDLLYRGGFCMEGRVNNCNNMVEIRRMLRQLTERIAHIEARTQIGKSSDGEGGVNPYLNRVARIDTLNRGRLDGEYEGDSPFHYCAPLCESSEEGHNYSHCVFEGINEFDNFGESCYSSKLLNLDLPPIFDPCNCENCNENCLGVQSNFDKQFIDQNSEEMRIEKTFEDIIDFMAINIFTWKVAKNMVDFVNRLKILERNICIARRSKKPRITKYSKYIFIWKGRFQLYAKRSRINMKQLKIILGFSSIKSLNSRTNSFQPWESDAGG</sequence>